<keyword evidence="4 6" id="KW-0472">Membrane</keyword>
<evidence type="ECO:0000256" key="1">
    <source>
        <dbReference type="ARBA" id="ARBA00004141"/>
    </source>
</evidence>
<dbReference type="EMBL" id="CP031158">
    <property type="protein sequence ID" value="AXG99315.1"/>
    <property type="molecule type" value="Genomic_DNA"/>
</dbReference>
<evidence type="ECO:0000256" key="5">
    <source>
        <dbReference type="SAM" id="MobiDB-lite"/>
    </source>
</evidence>
<comment type="subcellular location">
    <subcellularLocation>
        <location evidence="1">Membrane</location>
        <topology evidence="1">Multi-pass membrane protein</topology>
    </subcellularLocation>
</comment>
<feature type="transmembrane region" description="Helical" evidence="6">
    <location>
        <begin position="183"/>
        <end position="202"/>
    </location>
</feature>
<evidence type="ECO:0000256" key="4">
    <source>
        <dbReference type="ARBA" id="ARBA00023136"/>
    </source>
</evidence>
<protein>
    <submittedName>
        <fullName evidence="8">NINE protein</fullName>
    </submittedName>
</protein>
<feature type="transmembrane region" description="Helical" evidence="6">
    <location>
        <begin position="209"/>
        <end position="230"/>
    </location>
</feature>
<dbReference type="Proteomes" id="UP000253744">
    <property type="component" value="Chromosome"/>
</dbReference>
<dbReference type="RefSeq" id="WP_114672159.1">
    <property type="nucleotide sequence ID" value="NZ_CP031158.1"/>
</dbReference>
<keyword evidence="2 6" id="KW-0812">Transmembrane</keyword>
<evidence type="ECO:0000313" key="9">
    <source>
        <dbReference type="Proteomes" id="UP000253744"/>
    </source>
</evidence>
<dbReference type="AlphaFoldDB" id="A0A345IHZ3"/>
<dbReference type="KEGG" id="dwu:DVJ83_09365"/>
<evidence type="ECO:0000256" key="6">
    <source>
        <dbReference type="SAM" id="Phobius"/>
    </source>
</evidence>
<proteinExistence type="predicted"/>
<gene>
    <name evidence="8" type="ORF">DVJ83_09365</name>
</gene>
<evidence type="ECO:0000259" key="7">
    <source>
        <dbReference type="Pfam" id="PF05154"/>
    </source>
</evidence>
<dbReference type="GO" id="GO:0016020">
    <property type="term" value="C:membrane"/>
    <property type="evidence" value="ECO:0007669"/>
    <property type="project" value="UniProtKB-SubCell"/>
</dbReference>
<dbReference type="STRING" id="1288484.GCA_000348665_01696"/>
<evidence type="ECO:0000313" key="8">
    <source>
        <dbReference type="EMBL" id="AXG99315.1"/>
    </source>
</evidence>
<name>A0A345IHZ3_9DEIO</name>
<sequence>MTDKDRDLTPQGNAPSWVDEVLASSSPAAPRPVEGRHGPVSDAAPDSAGRTASGWEDWPPSPSTSGHTAPGYGASGHGASGYSDPARDLRLPEDPPRPVAPPPAAARTDSPRFDADDWVARATGGQVRDPRVGGAPTRTTTTTYAAAPQTDAWGEPLRSGPVPVPSASPVALPLREDIGQKKLVAGLLGIFLGSLGVHKFYLGQNTAGLLMLAVNLGVWALAIVLSLLTLGFGAVVLFPLAGFVSSVLGVVGLIEGIIYLTKSDADFQRDYLYGKKAWF</sequence>
<feature type="domain" description="TM2" evidence="7">
    <location>
        <begin position="180"/>
        <end position="222"/>
    </location>
</feature>
<feature type="region of interest" description="Disordered" evidence="5">
    <location>
        <begin position="1"/>
        <end position="113"/>
    </location>
</feature>
<accession>A0A345IHZ3</accession>
<evidence type="ECO:0000256" key="2">
    <source>
        <dbReference type="ARBA" id="ARBA00022692"/>
    </source>
</evidence>
<feature type="compositionally biased region" description="Basic and acidic residues" evidence="5">
    <location>
        <begin position="85"/>
        <end position="96"/>
    </location>
</feature>
<dbReference type="Pfam" id="PF05154">
    <property type="entry name" value="TM2"/>
    <property type="match status" value="1"/>
</dbReference>
<evidence type="ECO:0000256" key="3">
    <source>
        <dbReference type="ARBA" id="ARBA00022989"/>
    </source>
</evidence>
<organism evidence="8 9">
    <name type="scientific">Deinococcus wulumuqiensis</name>
    <dbReference type="NCBI Taxonomy" id="980427"/>
    <lineage>
        <taxon>Bacteria</taxon>
        <taxon>Thermotogati</taxon>
        <taxon>Deinococcota</taxon>
        <taxon>Deinococci</taxon>
        <taxon>Deinococcales</taxon>
        <taxon>Deinococcaceae</taxon>
        <taxon>Deinococcus</taxon>
    </lineage>
</organism>
<feature type="transmembrane region" description="Helical" evidence="6">
    <location>
        <begin position="236"/>
        <end position="260"/>
    </location>
</feature>
<reference evidence="8 9" key="1">
    <citation type="submission" date="2018-07" db="EMBL/GenBank/DDBJ databases">
        <title>Complete Genome and Methylome Analysis of Deinococcus wulumuqiensis NEB 479.</title>
        <authorList>
            <person name="Fomenkov A."/>
            <person name="Luyten Y."/>
            <person name="Vincze T."/>
            <person name="Anton B.P."/>
            <person name="Clark T."/>
            <person name="Roberts R.J."/>
            <person name="Morgan R.D."/>
        </authorList>
    </citation>
    <scope>NUCLEOTIDE SEQUENCE [LARGE SCALE GENOMIC DNA]</scope>
    <source>
        <strain evidence="8 9">NEB 479</strain>
    </source>
</reference>
<dbReference type="InterPro" id="IPR007829">
    <property type="entry name" value="TM2"/>
</dbReference>
<keyword evidence="3 6" id="KW-1133">Transmembrane helix</keyword>